<organism evidence="1 2">
    <name type="scientific">Staphylococcus marylandisciuri</name>
    <dbReference type="NCBI Taxonomy" id="2981529"/>
    <lineage>
        <taxon>Bacteria</taxon>
        <taxon>Bacillati</taxon>
        <taxon>Bacillota</taxon>
        <taxon>Bacilli</taxon>
        <taxon>Bacillales</taxon>
        <taxon>Staphylococcaceae</taxon>
        <taxon>Staphylococcus</taxon>
    </lineage>
</organism>
<keyword evidence="2" id="KW-1185">Reference proteome</keyword>
<name>A0ABT2QQG8_9STAP</name>
<comment type="caution">
    <text evidence="1">The sequence shown here is derived from an EMBL/GenBank/DDBJ whole genome shotgun (WGS) entry which is preliminary data.</text>
</comment>
<proteinExistence type="predicted"/>
<gene>
    <name evidence="1" type="ORF">N9R04_05720</name>
</gene>
<evidence type="ECO:0000313" key="2">
    <source>
        <dbReference type="Proteomes" id="UP001209553"/>
    </source>
</evidence>
<sequence>MLMIYMEKMCYRIFMNSIEDYWQQLDNQLHSIERYIHYLLVKRKYVQELIDSLTVTLENKYIDMIDNQNHISACEIKGSEIDVITNTLNLIESEYANIESYLSAQAQKKVNTQAQFDMIDCLRVAV</sequence>
<protein>
    <recommendedName>
        <fullName evidence="3">Staphylococcal protein</fullName>
    </recommendedName>
</protein>
<dbReference type="RefSeq" id="WP_262855756.1">
    <property type="nucleotide sequence ID" value="NZ_JAOPKZ010000008.1"/>
</dbReference>
<accession>A0ABT2QQG8</accession>
<dbReference type="Proteomes" id="UP001209553">
    <property type="component" value="Unassembled WGS sequence"/>
</dbReference>
<dbReference type="EMBL" id="JAOPKZ010000008">
    <property type="protein sequence ID" value="MCU5746218.1"/>
    <property type="molecule type" value="Genomic_DNA"/>
</dbReference>
<evidence type="ECO:0000313" key="1">
    <source>
        <dbReference type="EMBL" id="MCU5746218.1"/>
    </source>
</evidence>
<reference evidence="1 2" key="1">
    <citation type="journal article" date="2023" name="Int. J. Syst. Evol. Microbiol.">
        <title>Streptococcus sciuri sp. nov., Staphylococcus marylandisciuri sp. nov. and Staphylococcus americanisciuri sp. nov., isolated from faeces of eastern grey squirrel (Sciurus carolinensis).</title>
        <authorList>
            <person name="Volokhov D.V."/>
            <person name="Zagorodnyaya T.A."/>
            <person name="Furtak V.A."/>
            <person name="Nattanmai G."/>
            <person name="Randall L."/>
            <person name="Jose S."/>
            <person name="Gao Y."/>
            <person name="Eisenberg T."/>
            <person name="Delmonte P."/>
            <person name="Blom J."/>
            <person name="Mitchell K.K."/>
        </authorList>
    </citation>
    <scope>NUCLEOTIDE SEQUENCE [LARGE SCALE GENOMIC DNA]</scope>
    <source>
        <strain evidence="1 2">SQ8-PEA</strain>
    </source>
</reference>
<evidence type="ECO:0008006" key="3">
    <source>
        <dbReference type="Google" id="ProtNLM"/>
    </source>
</evidence>